<accession>A0A1G5Q281</accession>
<protein>
    <submittedName>
        <fullName evidence="2">Uncharacterized protein</fullName>
    </submittedName>
</protein>
<keyword evidence="1" id="KW-0812">Transmembrane</keyword>
<evidence type="ECO:0000256" key="1">
    <source>
        <dbReference type="SAM" id="Phobius"/>
    </source>
</evidence>
<organism evidence="2 3">
    <name type="scientific">Thiohalomonas denitrificans</name>
    <dbReference type="NCBI Taxonomy" id="415747"/>
    <lineage>
        <taxon>Bacteria</taxon>
        <taxon>Pseudomonadati</taxon>
        <taxon>Pseudomonadota</taxon>
        <taxon>Gammaproteobacteria</taxon>
        <taxon>Thiohalomonadales</taxon>
        <taxon>Thiohalomonadaceae</taxon>
        <taxon>Thiohalomonas</taxon>
    </lineage>
</organism>
<keyword evidence="1" id="KW-1133">Transmembrane helix</keyword>
<dbReference type="AlphaFoldDB" id="A0A1G5Q281"/>
<evidence type="ECO:0000313" key="3">
    <source>
        <dbReference type="Proteomes" id="UP000199648"/>
    </source>
</evidence>
<keyword evidence="1" id="KW-0472">Membrane</keyword>
<name>A0A1G5Q281_9GAMM</name>
<sequence>MITVGILTAVPAILFALVSLAAAALIYPYARCFLKRGIGGDCHT</sequence>
<proteinExistence type="predicted"/>
<dbReference type="EMBL" id="FMWD01000003">
    <property type="protein sequence ID" value="SCZ55560.1"/>
    <property type="molecule type" value="Genomic_DNA"/>
</dbReference>
<evidence type="ECO:0000313" key="2">
    <source>
        <dbReference type="EMBL" id="SCZ55560.1"/>
    </source>
</evidence>
<feature type="transmembrane region" description="Helical" evidence="1">
    <location>
        <begin position="6"/>
        <end position="27"/>
    </location>
</feature>
<reference evidence="2 3" key="1">
    <citation type="submission" date="2016-10" db="EMBL/GenBank/DDBJ databases">
        <authorList>
            <person name="de Groot N.N."/>
        </authorList>
    </citation>
    <scope>NUCLEOTIDE SEQUENCE [LARGE SCALE GENOMIC DNA]</scope>
    <source>
        <strain evidence="2 3">HLD2</strain>
    </source>
</reference>
<dbReference type="RefSeq" id="WP_281180169.1">
    <property type="nucleotide sequence ID" value="NZ_FMWD01000003.1"/>
</dbReference>
<gene>
    <name evidence="2" type="ORF">SAMN03097708_01151</name>
</gene>
<dbReference type="Proteomes" id="UP000199648">
    <property type="component" value="Unassembled WGS sequence"/>
</dbReference>
<keyword evidence="3" id="KW-1185">Reference proteome</keyword>